<dbReference type="InterPro" id="IPR019888">
    <property type="entry name" value="Tscrpt_reg_AsnC-like"/>
</dbReference>
<dbReference type="OrthoDB" id="8590699at2"/>
<dbReference type="GO" id="GO:0043200">
    <property type="term" value="P:response to amino acid"/>
    <property type="evidence" value="ECO:0007669"/>
    <property type="project" value="TreeGrafter"/>
</dbReference>
<dbReference type="KEGG" id="bbh:BN112_1349"/>
<evidence type="ECO:0000256" key="2">
    <source>
        <dbReference type="ARBA" id="ARBA00023125"/>
    </source>
</evidence>
<dbReference type="PRINTS" id="PR00033">
    <property type="entry name" value="HTHASNC"/>
</dbReference>
<protein>
    <submittedName>
        <fullName evidence="5">Putative AsnC-family transcriptional regulator</fullName>
    </submittedName>
</protein>
<organism evidence="5 6">
    <name type="scientific">Bordetella bronchiseptica 253</name>
    <dbReference type="NCBI Taxonomy" id="568707"/>
    <lineage>
        <taxon>Bacteria</taxon>
        <taxon>Pseudomonadati</taxon>
        <taxon>Pseudomonadota</taxon>
        <taxon>Betaproteobacteria</taxon>
        <taxon>Burkholderiales</taxon>
        <taxon>Alcaligenaceae</taxon>
        <taxon>Bordetella</taxon>
    </lineage>
</organism>
<proteinExistence type="predicted"/>
<dbReference type="GO" id="GO:0006355">
    <property type="term" value="P:regulation of DNA-templated transcription"/>
    <property type="evidence" value="ECO:0007669"/>
    <property type="project" value="UniProtKB-ARBA"/>
</dbReference>
<dbReference type="InterPro" id="IPR011008">
    <property type="entry name" value="Dimeric_a/b-barrel"/>
</dbReference>
<dbReference type="GO" id="GO:0005829">
    <property type="term" value="C:cytosol"/>
    <property type="evidence" value="ECO:0007669"/>
    <property type="project" value="TreeGrafter"/>
</dbReference>
<dbReference type="AlphaFoldDB" id="A0A0C6P4U5"/>
<evidence type="ECO:0000256" key="1">
    <source>
        <dbReference type="ARBA" id="ARBA00023015"/>
    </source>
</evidence>
<dbReference type="Gene3D" id="3.30.70.920">
    <property type="match status" value="1"/>
</dbReference>
<dbReference type="SMART" id="SM00344">
    <property type="entry name" value="HTH_ASNC"/>
    <property type="match status" value="1"/>
</dbReference>
<evidence type="ECO:0000313" key="5">
    <source>
        <dbReference type="EMBL" id="CCJ53266.1"/>
    </source>
</evidence>
<dbReference type="RefSeq" id="WP_010926397.1">
    <property type="nucleotide sequence ID" value="NC_019382.1"/>
</dbReference>
<dbReference type="PANTHER" id="PTHR30154:SF34">
    <property type="entry name" value="TRANSCRIPTIONAL REGULATOR AZLB"/>
    <property type="match status" value="1"/>
</dbReference>
<keyword evidence="1" id="KW-0805">Transcription regulation</keyword>
<dbReference type="EMBL" id="HE965806">
    <property type="protein sequence ID" value="CCJ53266.1"/>
    <property type="molecule type" value="Genomic_DNA"/>
</dbReference>
<accession>A0A0C6P4U5</accession>
<evidence type="ECO:0000259" key="4">
    <source>
        <dbReference type="PROSITE" id="PS50956"/>
    </source>
</evidence>
<feature type="domain" description="HTH asnC-type" evidence="4">
    <location>
        <begin position="3"/>
        <end position="79"/>
    </location>
</feature>
<dbReference type="Pfam" id="PF01037">
    <property type="entry name" value="AsnC_trans_reg"/>
    <property type="match status" value="1"/>
</dbReference>
<dbReference type="HOGENOM" id="CLU_091233_0_1_4"/>
<dbReference type="PANTHER" id="PTHR30154">
    <property type="entry name" value="LEUCINE-RESPONSIVE REGULATORY PROTEIN"/>
    <property type="match status" value="1"/>
</dbReference>
<sequence>MQLDAIDHRILGILQRDADISNAVLAERVGLSASACLRRVARLKESGVIRRIVAVLDPACVERPLSAIVTVEFARHGSEYRRTFMEQVALEPAVTQCYMVTGEVSCVLIVHMRDMDEYLAFADRLFDQDDNVQAFYTHIVMQTVKDEPVVAVPAAPR</sequence>
<dbReference type="SUPFAM" id="SSF46785">
    <property type="entry name" value="Winged helix' DNA-binding domain"/>
    <property type="match status" value="1"/>
</dbReference>
<dbReference type="GO" id="GO:0043565">
    <property type="term" value="F:sequence-specific DNA binding"/>
    <property type="evidence" value="ECO:0007669"/>
    <property type="project" value="InterPro"/>
</dbReference>
<dbReference type="InterPro" id="IPR011991">
    <property type="entry name" value="ArsR-like_HTH"/>
</dbReference>
<reference evidence="5 6" key="1">
    <citation type="journal article" date="2012" name="BMC Genomics">
        <title>Comparative genomics of the classical Bordetella subspecies: the evolution and exchange of virulence-associated diversity amongst closely related pathogens.</title>
        <authorList>
            <person name="Park J."/>
            <person name="Zhang Y."/>
            <person name="Buboltz A.M."/>
            <person name="Zhang X."/>
            <person name="Schuster S.C."/>
            <person name="Ahuja U."/>
            <person name="Liu M."/>
            <person name="Miller J.F."/>
            <person name="Sebaihia M."/>
            <person name="Bentley S.D."/>
            <person name="Parkhill J."/>
            <person name="Harvill E.T."/>
        </authorList>
    </citation>
    <scope>NUCLEOTIDE SEQUENCE [LARGE SCALE GENOMIC DNA]</scope>
    <source>
        <strain evidence="5 6">253</strain>
    </source>
</reference>
<name>A0A0C6P4U5_BORBO</name>
<evidence type="ECO:0000313" key="6">
    <source>
        <dbReference type="Proteomes" id="UP000007564"/>
    </source>
</evidence>
<keyword evidence="2" id="KW-0238">DNA-binding</keyword>
<dbReference type="PROSITE" id="PS50956">
    <property type="entry name" value="HTH_ASNC_2"/>
    <property type="match status" value="1"/>
</dbReference>
<dbReference type="InterPro" id="IPR036388">
    <property type="entry name" value="WH-like_DNA-bd_sf"/>
</dbReference>
<dbReference type="CDD" id="cd00090">
    <property type="entry name" value="HTH_ARSR"/>
    <property type="match status" value="1"/>
</dbReference>
<dbReference type="GeneID" id="93203752"/>
<gene>
    <name evidence="5" type="ORF">BN112_1349</name>
</gene>
<dbReference type="InterPro" id="IPR019887">
    <property type="entry name" value="Tscrpt_reg_AsnC/Lrp_C"/>
</dbReference>
<dbReference type="InterPro" id="IPR036390">
    <property type="entry name" value="WH_DNA-bd_sf"/>
</dbReference>
<dbReference type="Gene3D" id="1.10.10.10">
    <property type="entry name" value="Winged helix-like DNA-binding domain superfamily/Winged helix DNA-binding domain"/>
    <property type="match status" value="1"/>
</dbReference>
<dbReference type="InterPro" id="IPR000485">
    <property type="entry name" value="AsnC-type_HTH_dom"/>
</dbReference>
<keyword evidence="3" id="KW-0804">Transcription</keyword>
<dbReference type="Proteomes" id="UP000007564">
    <property type="component" value="Chromosome"/>
</dbReference>
<evidence type="ECO:0000256" key="3">
    <source>
        <dbReference type="ARBA" id="ARBA00023163"/>
    </source>
</evidence>
<dbReference type="SUPFAM" id="SSF54909">
    <property type="entry name" value="Dimeric alpha+beta barrel"/>
    <property type="match status" value="1"/>
</dbReference>
<dbReference type="Pfam" id="PF13412">
    <property type="entry name" value="HTH_24"/>
    <property type="match status" value="1"/>
</dbReference>